<dbReference type="InterPro" id="IPR017850">
    <property type="entry name" value="Alkaline_phosphatase_core_sf"/>
</dbReference>
<keyword evidence="3" id="KW-1185">Reference proteome</keyword>
<evidence type="ECO:0008006" key="4">
    <source>
        <dbReference type="Google" id="ProtNLM"/>
    </source>
</evidence>
<evidence type="ECO:0000256" key="1">
    <source>
        <dbReference type="ARBA" id="ARBA00022801"/>
    </source>
</evidence>
<dbReference type="PANTHER" id="PTHR31956">
    <property type="entry name" value="NON-SPECIFIC PHOSPHOLIPASE C4-RELATED"/>
    <property type="match status" value="1"/>
</dbReference>
<dbReference type="GO" id="GO:0009395">
    <property type="term" value="P:phospholipid catabolic process"/>
    <property type="evidence" value="ECO:0007669"/>
    <property type="project" value="TreeGrafter"/>
</dbReference>
<proteinExistence type="predicted"/>
<reference evidence="2" key="1">
    <citation type="submission" date="2020-05" db="EMBL/GenBank/DDBJ databases">
        <title>Phylogenomic resolution of chytrid fungi.</title>
        <authorList>
            <person name="Stajich J.E."/>
            <person name="Amses K."/>
            <person name="Simmons R."/>
            <person name="Seto K."/>
            <person name="Myers J."/>
            <person name="Bonds A."/>
            <person name="Quandt C.A."/>
            <person name="Barry K."/>
            <person name="Liu P."/>
            <person name="Grigoriev I."/>
            <person name="Longcore J.E."/>
            <person name="James T.Y."/>
        </authorList>
    </citation>
    <scope>NUCLEOTIDE SEQUENCE</scope>
    <source>
        <strain evidence="2">PLAUS21</strain>
    </source>
</reference>
<dbReference type="InterPro" id="IPR007312">
    <property type="entry name" value="Phosphoesterase"/>
</dbReference>
<protein>
    <recommendedName>
        <fullName evidence="4">Acid phosphatase</fullName>
    </recommendedName>
</protein>
<keyword evidence="1" id="KW-0378">Hydrolase</keyword>
<dbReference type="Pfam" id="PF04185">
    <property type="entry name" value="Phosphoesterase"/>
    <property type="match status" value="1"/>
</dbReference>
<dbReference type="Gene3D" id="3.40.720.10">
    <property type="entry name" value="Alkaline Phosphatase, subunit A"/>
    <property type="match status" value="1"/>
</dbReference>
<sequence>MDKCSHGAMSFRFLCLITAAFATIDRFFVVVLENTDYATAMQDQYLGTTLPSQGRLLTNYKAVAHPSQPNYVAMIGGSTFGVSSDSNVNVKQKSIVDILTAGGKTWAAYEENYPGNCFTGDSYPYKRKHNPFISYTTVAKDSTRCANIVPASQLASDIQNKKVPSYVFYTPNMQNDGHDTDVGTASNWVENTIGPLFTNPYFANTLFLITFDEDESYTTNQVYALLMGGGVTPGSKDNTAYTHYSQLATVEMLFNLSNLGQNDAKATPFKIQ</sequence>
<accession>A0AAD5UG28</accession>
<dbReference type="PANTHER" id="PTHR31956:SF8">
    <property type="entry name" value="ACID PHOSPHATASE PHOA (AFU_ORTHOLOGUE AFUA_1G03570)"/>
    <property type="match status" value="1"/>
</dbReference>
<organism evidence="2 3">
    <name type="scientific">Boothiomyces macroporosus</name>
    <dbReference type="NCBI Taxonomy" id="261099"/>
    <lineage>
        <taxon>Eukaryota</taxon>
        <taxon>Fungi</taxon>
        <taxon>Fungi incertae sedis</taxon>
        <taxon>Chytridiomycota</taxon>
        <taxon>Chytridiomycota incertae sedis</taxon>
        <taxon>Chytridiomycetes</taxon>
        <taxon>Rhizophydiales</taxon>
        <taxon>Terramycetaceae</taxon>
        <taxon>Boothiomyces</taxon>
    </lineage>
</organism>
<evidence type="ECO:0000313" key="3">
    <source>
        <dbReference type="Proteomes" id="UP001210925"/>
    </source>
</evidence>
<dbReference type="AlphaFoldDB" id="A0AAD5UG28"/>
<gene>
    <name evidence="2" type="ORF">HK103_007251</name>
</gene>
<name>A0AAD5UG28_9FUNG</name>
<dbReference type="Proteomes" id="UP001210925">
    <property type="component" value="Unassembled WGS sequence"/>
</dbReference>
<comment type="caution">
    <text evidence="2">The sequence shown here is derived from an EMBL/GenBank/DDBJ whole genome shotgun (WGS) entry which is preliminary data.</text>
</comment>
<evidence type="ECO:0000313" key="2">
    <source>
        <dbReference type="EMBL" id="KAJ3254281.1"/>
    </source>
</evidence>
<dbReference type="GO" id="GO:0016788">
    <property type="term" value="F:hydrolase activity, acting on ester bonds"/>
    <property type="evidence" value="ECO:0007669"/>
    <property type="project" value="InterPro"/>
</dbReference>
<dbReference type="EMBL" id="JADGKB010000088">
    <property type="protein sequence ID" value="KAJ3254281.1"/>
    <property type="molecule type" value="Genomic_DNA"/>
</dbReference>